<name>A0A9P1G1Z1_9DINO</name>
<evidence type="ECO:0000313" key="7">
    <source>
        <dbReference type="Proteomes" id="UP001152797"/>
    </source>
</evidence>
<protein>
    <submittedName>
        <fullName evidence="6">ATP-dependent DNA helicase</fullName>
    </submittedName>
</protein>
<dbReference type="InterPro" id="IPR025476">
    <property type="entry name" value="Helitron_helicase-like"/>
</dbReference>
<feature type="domain" description="DUF6570" evidence="3">
    <location>
        <begin position="455"/>
        <end position="590"/>
    </location>
</feature>
<evidence type="ECO:0000313" key="4">
    <source>
        <dbReference type="EMBL" id="CAI3996531.1"/>
    </source>
</evidence>
<dbReference type="EMBL" id="CAMXCT010002223">
    <property type="protein sequence ID" value="CAI3996531.1"/>
    <property type="molecule type" value="Genomic_DNA"/>
</dbReference>
<evidence type="ECO:0000256" key="1">
    <source>
        <dbReference type="SAM" id="Phobius"/>
    </source>
</evidence>
<keyword evidence="6" id="KW-0067">ATP-binding</keyword>
<gene>
    <name evidence="4" type="ORF">C1SCF055_LOCUS23000</name>
</gene>
<comment type="caution">
    <text evidence="4">The sequence shown here is derived from an EMBL/GenBank/DDBJ whole genome shotgun (WGS) entry which is preliminary data.</text>
</comment>
<keyword evidence="1" id="KW-0472">Membrane</keyword>
<evidence type="ECO:0000259" key="3">
    <source>
        <dbReference type="Pfam" id="PF20209"/>
    </source>
</evidence>
<dbReference type="EMBL" id="CAMXCT020002223">
    <property type="protein sequence ID" value="CAL1149906.1"/>
    <property type="molecule type" value="Genomic_DNA"/>
</dbReference>
<keyword evidence="6" id="KW-0378">Hydrolase</keyword>
<feature type="transmembrane region" description="Helical" evidence="1">
    <location>
        <begin position="1141"/>
        <end position="1159"/>
    </location>
</feature>
<dbReference type="Proteomes" id="UP001152797">
    <property type="component" value="Unassembled WGS sequence"/>
</dbReference>
<accession>A0A9P1G1Z1</accession>
<reference evidence="5" key="2">
    <citation type="submission" date="2024-04" db="EMBL/GenBank/DDBJ databases">
        <authorList>
            <person name="Chen Y."/>
            <person name="Shah S."/>
            <person name="Dougan E. K."/>
            <person name="Thang M."/>
            <person name="Chan C."/>
        </authorList>
    </citation>
    <scope>NUCLEOTIDE SEQUENCE [LARGE SCALE GENOMIC DNA]</scope>
</reference>
<dbReference type="OrthoDB" id="432234at2759"/>
<reference evidence="4" key="1">
    <citation type="submission" date="2022-10" db="EMBL/GenBank/DDBJ databases">
        <authorList>
            <person name="Chen Y."/>
            <person name="Dougan E. K."/>
            <person name="Chan C."/>
            <person name="Rhodes N."/>
            <person name="Thang M."/>
        </authorList>
    </citation>
    <scope>NUCLEOTIDE SEQUENCE</scope>
</reference>
<evidence type="ECO:0000313" key="6">
    <source>
        <dbReference type="EMBL" id="CAL4783843.1"/>
    </source>
</evidence>
<keyword evidence="6" id="KW-0347">Helicase</keyword>
<evidence type="ECO:0000313" key="5">
    <source>
        <dbReference type="EMBL" id="CAL1149906.1"/>
    </source>
</evidence>
<dbReference type="EMBL" id="CAMXCT030002223">
    <property type="protein sequence ID" value="CAL4783843.1"/>
    <property type="molecule type" value="Genomic_DNA"/>
</dbReference>
<organism evidence="4">
    <name type="scientific">Cladocopium goreaui</name>
    <dbReference type="NCBI Taxonomy" id="2562237"/>
    <lineage>
        <taxon>Eukaryota</taxon>
        <taxon>Sar</taxon>
        <taxon>Alveolata</taxon>
        <taxon>Dinophyceae</taxon>
        <taxon>Suessiales</taxon>
        <taxon>Symbiodiniaceae</taxon>
        <taxon>Cladocopium</taxon>
    </lineage>
</organism>
<keyword evidence="6" id="KW-0547">Nucleotide-binding</keyword>
<keyword evidence="1" id="KW-1133">Transmembrane helix</keyword>
<sequence length="1223" mass="137729">MSAETQRIQARFRYRGHRYNCDFRPGDNSVALLARLNAIRDFLRVQPEIQSEVFSVPDFEFLWHAALISVKDYPTSNGVINIESQRIKAPAFPAGNFRWHRSNIPRYQYFAEVFLFLRRRYSLITVPNVAEARQILSQPCDLHWKMCEYAAHPWFSLVLGPRLDFFAQTVELLQQTSCFQQQAWSTDAFHDLWQTIQEISGTHANQITLLRRYQDQRWRRTIPAHLLIVTAELLHYLATRPVMPLDKFLHCFDVCMQYPAEQWDFWCRSSAERLAVLATAAATTASEPTFYSTDVQPAANSTARSRRLAKSAQKWPSAIPASILLAHAKEYHEQFHQCLQPPRLCGICACPIWDMTFELLDFRAPPCDLAQLHPLLSGTLFLKEFANYATLDVPPAFRGLTLQRLQEFFVPDVWLLHLAPDAQETWKIATFDPTASLQCLACVPCARSFRKASPTLPPSALANNNLCLPAPEELQSLSFGEQLFIARGFAARRLRTLTPSGDPEARQQGMLGTTSAIAFPQNAATIFSQLPVSAAQVSDYLSVFFTDALQSNLHFSKEFVVRRSAVHRALLWLTQHNPYYADITIDMSSLQDLPANGVPPAWAALAQVSHESLTREFGPVDASTAGGTDSAIHAAVLDPGVDHTDPLQLWNTALLACERYERHATSNAVSATADVHVVQYALRSLASSSNHRSFEQDLIHQTRPAQSKEKLYVVVPHADEPLNSYDPFFWTACFPLQFPYGDGIDGQPRRTYLSDHDWGKLLLLRRDRPLQLHPRKDLDFISVLFSVLHRRRLLRAVRIRVQAPHFREQLPSFVNLQATDWTQVASTVGEHGSIPDALRSHDIPNAMKAILRCLQAVQGQIPCTDAARRMMRGELTSLITYFGCPSLFVTFNPADVLHPFTWRRGLTTPTTPLPQVQLDQHLLCALRDANLWRMVALDPTAAVEAFHLHVNTFLSTLLKVVPSAQQLPTDGIASIDGQGIFGPLSAAFGVIEPQQRGSLHIHFLLFCYGFQDPHVLVQNFAAQLPLLEERLWAWINSIVVTSFEAIPPMFDLPRSTLENLRPLPYSDAQMKLMHPHYRPHLVAASDHWFAADPNNFLYAHDFIDCPFALDMPVQKPFVPGAWTTLQPQSPHCTQTLHPCSSTIYVLLCFTAVFFTAANQRRVTRAKLEREAIVGYLSGIGYLLAFMSGNVVTVLSFAPSLCLEPSHLTSTHFKQNGTISSSVA</sequence>
<keyword evidence="7" id="KW-1185">Reference proteome</keyword>
<feature type="domain" description="Helitron helicase-like" evidence="2">
    <location>
        <begin position="833"/>
        <end position="1005"/>
    </location>
</feature>
<dbReference type="GO" id="GO:0004386">
    <property type="term" value="F:helicase activity"/>
    <property type="evidence" value="ECO:0007669"/>
    <property type="project" value="UniProtKB-KW"/>
</dbReference>
<dbReference type="Pfam" id="PF20209">
    <property type="entry name" value="DUF6570"/>
    <property type="match status" value="1"/>
</dbReference>
<feature type="transmembrane region" description="Helical" evidence="1">
    <location>
        <begin position="1171"/>
        <end position="1197"/>
    </location>
</feature>
<proteinExistence type="predicted"/>
<evidence type="ECO:0000259" key="2">
    <source>
        <dbReference type="Pfam" id="PF14214"/>
    </source>
</evidence>
<dbReference type="Pfam" id="PF14214">
    <property type="entry name" value="Helitron_like_N"/>
    <property type="match status" value="1"/>
</dbReference>
<keyword evidence="1" id="KW-0812">Transmembrane</keyword>
<dbReference type="InterPro" id="IPR046700">
    <property type="entry name" value="DUF6570"/>
</dbReference>
<dbReference type="AlphaFoldDB" id="A0A9P1G1Z1"/>